<name>A0A0F9U4P9_9ZZZZ</name>
<comment type="caution">
    <text evidence="1">The sequence shown here is derived from an EMBL/GenBank/DDBJ whole genome shotgun (WGS) entry which is preliminary data.</text>
</comment>
<sequence length="235" mass="27538">MLKVQVSRLTEFRSLFRKEWHWFFEGKLPTVTPSGGWRVLHQLIKMVAEKYSTETNQMTVADGLTELKRIDKLLSQRQQEIVRYASKKKGSKDEIENQRDFVKDKFKSAQDLIKRYNDVKIAIQQSNIKTTIHFENKNYTIAEGLLLKQGLFDRYDSLFACLNNHNGAQQVAVAQQELNMRGKLPEEAAEKFEMIPELLFNEVENMARKEELLNLRSYIDALIEKSNHHSFIEIK</sequence>
<accession>A0A0F9U4P9</accession>
<organism evidence="1">
    <name type="scientific">marine sediment metagenome</name>
    <dbReference type="NCBI Taxonomy" id="412755"/>
    <lineage>
        <taxon>unclassified sequences</taxon>
        <taxon>metagenomes</taxon>
        <taxon>ecological metagenomes</taxon>
    </lineage>
</organism>
<evidence type="ECO:0000313" key="1">
    <source>
        <dbReference type="EMBL" id="KKN86589.1"/>
    </source>
</evidence>
<dbReference type="AlphaFoldDB" id="A0A0F9U4P9"/>
<dbReference type="EMBL" id="LAZR01000146">
    <property type="protein sequence ID" value="KKN86589.1"/>
    <property type="molecule type" value="Genomic_DNA"/>
</dbReference>
<proteinExistence type="predicted"/>
<reference evidence="1" key="1">
    <citation type="journal article" date="2015" name="Nature">
        <title>Complex archaea that bridge the gap between prokaryotes and eukaryotes.</title>
        <authorList>
            <person name="Spang A."/>
            <person name="Saw J.H."/>
            <person name="Jorgensen S.L."/>
            <person name="Zaremba-Niedzwiedzka K."/>
            <person name="Martijn J."/>
            <person name="Lind A.E."/>
            <person name="van Eijk R."/>
            <person name="Schleper C."/>
            <person name="Guy L."/>
            <person name="Ettema T.J."/>
        </authorList>
    </citation>
    <scope>NUCLEOTIDE SEQUENCE</scope>
</reference>
<gene>
    <name evidence="1" type="ORF">LCGC14_0267650</name>
</gene>
<protein>
    <submittedName>
        <fullName evidence="1">Uncharacterized protein</fullName>
    </submittedName>
</protein>